<evidence type="ECO:0000313" key="3">
    <source>
        <dbReference type="Proteomes" id="UP000569903"/>
    </source>
</evidence>
<proteinExistence type="predicted"/>
<evidence type="ECO:0000256" key="1">
    <source>
        <dbReference type="SAM" id="MobiDB-lite"/>
    </source>
</evidence>
<accession>A0A841Z0Z0</accession>
<gene>
    <name evidence="2" type="ORF">HB850_16455</name>
</gene>
<dbReference type="AlphaFoldDB" id="A0A841Z0Z0"/>
<protein>
    <submittedName>
        <fullName evidence="2">Uncharacterized protein</fullName>
    </submittedName>
</protein>
<name>A0A841Z0Z0_9LIST</name>
<organism evidence="2 3">
    <name type="scientific">Listeria newyorkensis</name>
    <dbReference type="NCBI Taxonomy" id="1497681"/>
    <lineage>
        <taxon>Bacteria</taxon>
        <taxon>Bacillati</taxon>
        <taxon>Bacillota</taxon>
        <taxon>Bacilli</taxon>
        <taxon>Bacillales</taxon>
        <taxon>Listeriaceae</taxon>
        <taxon>Listeria</taxon>
    </lineage>
</organism>
<dbReference type="Proteomes" id="UP000569903">
    <property type="component" value="Unassembled WGS sequence"/>
</dbReference>
<reference evidence="2 3" key="1">
    <citation type="submission" date="2020-03" db="EMBL/GenBank/DDBJ databases">
        <title>Soil Listeria distribution.</title>
        <authorList>
            <person name="Liao J."/>
            <person name="Wiedmann M."/>
        </authorList>
    </citation>
    <scope>NUCLEOTIDE SEQUENCE [LARGE SCALE GENOMIC DNA]</scope>
    <source>
        <strain evidence="2 3">FSL L7-1614</strain>
    </source>
</reference>
<evidence type="ECO:0000313" key="2">
    <source>
        <dbReference type="EMBL" id="MBC1459330.1"/>
    </source>
</evidence>
<comment type="caution">
    <text evidence="2">The sequence shown here is derived from an EMBL/GenBank/DDBJ whole genome shotgun (WGS) entry which is preliminary data.</text>
</comment>
<dbReference type="EMBL" id="JAARQN010000026">
    <property type="protein sequence ID" value="MBC1459330.1"/>
    <property type="molecule type" value="Genomic_DNA"/>
</dbReference>
<dbReference type="RefSeq" id="WP_185390434.1">
    <property type="nucleotide sequence ID" value="NZ_JAARQN010000026.1"/>
</dbReference>
<sequence length="49" mass="5700">MYAGSVENLMANEEYWALRGQNSQAWHDEYMEDSKGREDDGRIESGEDE</sequence>
<feature type="region of interest" description="Disordered" evidence="1">
    <location>
        <begin position="27"/>
        <end position="49"/>
    </location>
</feature>